<feature type="compositionally biased region" description="Basic and acidic residues" evidence="2">
    <location>
        <begin position="923"/>
        <end position="938"/>
    </location>
</feature>
<dbReference type="InterPro" id="IPR016187">
    <property type="entry name" value="CTDL_fold"/>
</dbReference>
<dbReference type="InterPro" id="IPR001229">
    <property type="entry name" value="Jacalin-like_lectin_dom"/>
</dbReference>
<dbReference type="SMART" id="SM00915">
    <property type="entry name" value="Jacalin"/>
    <property type="match status" value="1"/>
</dbReference>
<keyword evidence="6" id="KW-0675">Receptor</keyword>
<dbReference type="Proteomes" id="UP000019335">
    <property type="component" value="Chromosome 8"/>
</dbReference>
<name>W7TTF9_9STRA</name>
<feature type="domain" description="C-type lectin" evidence="3">
    <location>
        <begin position="539"/>
        <end position="638"/>
    </location>
</feature>
<dbReference type="Pfam" id="PF01419">
    <property type="entry name" value="Jacalin"/>
    <property type="match status" value="1"/>
</dbReference>
<gene>
    <name evidence="6" type="ORF">Naga_100018g8</name>
</gene>
<comment type="caution">
    <text evidence="6">The sequence shown here is derived from an EMBL/GenBank/DDBJ whole genome shotgun (WGS) entry which is preliminary data.</text>
</comment>
<dbReference type="InterPro" id="IPR050111">
    <property type="entry name" value="C-type_lectin/snaclec_domain"/>
</dbReference>
<dbReference type="PROSITE" id="PS50041">
    <property type="entry name" value="C_TYPE_LECTIN_2"/>
    <property type="match status" value="3"/>
</dbReference>
<evidence type="ECO:0000256" key="2">
    <source>
        <dbReference type="SAM" id="MobiDB-lite"/>
    </source>
</evidence>
<feature type="domain" description="C-type lectin" evidence="3">
    <location>
        <begin position="667"/>
        <end position="769"/>
    </location>
</feature>
<feature type="region of interest" description="Disordered" evidence="2">
    <location>
        <begin position="923"/>
        <end position="970"/>
    </location>
</feature>
<evidence type="ECO:0000259" key="3">
    <source>
        <dbReference type="PROSITE" id="PS50041"/>
    </source>
</evidence>
<dbReference type="Gene3D" id="2.100.10.30">
    <property type="entry name" value="Jacalin-like lectin domain"/>
    <property type="match status" value="1"/>
</dbReference>
<feature type="domain" description="Jacalin-type lectin" evidence="5">
    <location>
        <begin position="339"/>
        <end position="491"/>
    </location>
</feature>
<dbReference type="PROSITE" id="PS51212">
    <property type="entry name" value="WSC"/>
    <property type="match status" value="1"/>
</dbReference>
<accession>W7TTF9</accession>
<dbReference type="InterPro" id="IPR001304">
    <property type="entry name" value="C-type_lectin-like"/>
</dbReference>
<keyword evidence="7" id="KW-1185">Reference proteome</keyword>
<dbReference type="PROSITE" id="PS51752">
    <property type="entry name" value="JACALIN_LECTIN"/>
    <property type="match status" value="1"/>
</dbReference>
<evidence type="ECO:0000256" key="1">
    <source>
        <dbReference type="ARBA" id="ARBA00023157"/>
    </source>
</evidence>
<protein>
    <submittedName>
        <fullName evidence="6">Macrophage mannose receptor 1</fullName>
    </submittedName>
</protein>
<feature type="domain" description="C-type lectin" evidence="3">
    <location>
        <begin position="259"/>
        <end position="337"/>
    </location>
</feature>
<dbReference type="OrthoDB" id="441660at2759"/>
<dbReference type="Pfam" id="PF00059">
    <property type="entry name" value="Lectin_C"/>
    <property type="match status" value="2"/>
</dbReference>
<dbReference type="PANTHER" id="PTHR22803">
    <property type="entry name" value="MANNOSE, PHOSPHOLIPASE, LECTIN RECEPTOR RELATED"/>
    <property type="match status" value="1"/>
</dbReference>
<dbReference type="InterPro" id="IPR018378">
    <property type="entry name" value="C-type_lectin_CS"/>
</dbReference>
<feature type="compositionally biased region" description="Polar residues" evidence="2">
    <location>
        <begin position="12"/>
        <end position="24"/>
    </location>
</feature>
<evidence type="ECO:0000259" key="5">
    <source>
        <dbReference type="PROSITE" id="PS51752"/>
    </source>
</evidence>
<dbReference type="SUPFAM" id="SSF51101">
    <property type="entry name" value="Mannose-binding lectins"/>
    <property type="match status" value="1"/>
</dbReference>
<feature type="compositionally biased region" description="Gly residues" evidence="2">
    <location>
        <begin position="961"/>
        <end position="970"/>
    </location>
</feature>
<dbReference type="PROSITE" id="PS00615">
    <property type="entry name" value="C_TYPE_LECTIN_1"/>
    <property type="match status" value="1"/>
</dbReference>
<reference evidence="6 7" key="1">
    <citation type="journal article" date="2014" name="Mol. Plant">
        <title>Chromosome Scale Genome Assembly and Transcriptome Profiling of Nannochloropsis gaditana in Nitrogen Depletion.</title>
        <authorList>
            <person name="Corteggiani Carpinelli E."/>
            <person name="Telatin A."/>
            <person name="Vitulo N."/>
            <person name="Forcato C."/>
            <person name="D'Angelo M."/>
            <person name="Schiavon R."/>
            <person name="Vezzi A."/>
            <person name="Giacometti G.M."/>
            <person name="Morosinotto T."/>
            <person name="Valle G."/>
        </authorList>
    </citation>
    <scope>NUCLEOTIDE SEQUENCE [LARGE SCALE GENOMIC DNA]</scope>
    <source>
        <strain evidence="6 7">B-31</strain>
    </source>
</reference>
<dbReference type="InterPro" id="IPR002889">
    <property type="entry name" value="WSC_carb-bd"/>
</dbReference>
<sequence length="1300" mass="141273">MDASLRRWRGGPSTTGRWAASTHSVRPSTARLRKQLSKHFLPHHSRRYPIQLTVSFWAAFLVIYMVCPRISAQPQATGSTDYPPTAKTEGCFNDFFTLLQISYGGAGQESLNNIRCRARCAASGFSMSATSAQSCHCGNNYPSVFHRVRDTQCSQPCSPDRTVCEESGCCGDAKGKYFTVSFAREIDVTLQLLRTLTFDYRVQNKLFQQHVEGRLASAASLMVASFDGVEAMSSTASTNAQVDGVIGFGNGCPTGWAVHKRACYKRVSGRLTDFSTAQATCQNMGGNLPMLKTVDENDFVRSLLNGQAGWLGMTAKSGRWDWDLFTGWGPGEPASAGPTKLSSLFGPGGGTTFNDYSEDIVALDTLTIGYRVTGIDAIQVSYLRKDGTIYAGPSRGAFQRTSNTAAITLAQDERIAKVEGTSSGAQLRTLTFIVTNLNGGNAKTYGPYGTSLLGNSGGTSSFSYTPGDVIMAVYGSHTDMAVTQIGFVESNIPRCTSVDDAGNWKAIDCDMKQDGVTYLCERRPISTSAIDCPDGWISYGSACYQGQTGNQVSWNEARMKCVQLGGSLANVDSSTTKSQVQGLMGGKGFLGVKDLSITPGKTRQWGWQGFSAWGSNQPRANQACSLMEPSGLWASTDCGTLHSTRSVVCETEALDTICNCPSGWQAFQCSCYSVQQQLPQQTWDGAAFSCESQKARLVNVGSREETNFLLGLTKGQGMFLGLKDSERSGKLTSGYFRKWSGDRAPPVGGGADAQCATMRPDGSWASISCLSQIGTYVCQRRMTAPEASVHDVSNGERFRFLQVDTQQPVLWGQPIPVRIQHADSGAFMAVDFTGRVYQTFVESSKDTLFQLETVPSTNAFLIQSLAYEAMYLNYDPSTGGLMGGTAKLNVSDYAVETGIGGTNSVSIANAQAIKKDRLLTEKRRDGRGVKYTEKKKPDATPAPKRESRRKRTNRRDLQAGGTQGYEGTGGAGFTLAGNTPASTMAPFQKYANLPATVFMASTLIAPLALQNLQISVAVFREDTMESPRLCTMFIYDLTPNSDSYTCYQVQGDPTGLPLVEMEMAAWITQDKTSILSPRSPLENGRTRCENSAPAETVTCNVAYGEGLTFQRELDITFGQYYAFFFQINQGSAAGSGGNFGGYYNFQAAYTNVYTSQVIRSYIETRNWAVVVPVSPQSLATVQFWISTVDINYVWQAILNAQGSFDISSMGLYLSTGQSLTTLSYLEDLFFYTFGTFAYPSQAEIIITVDDVENQKYPFPVPSMTNVVRHAEVQEEKEKHVLGKGRNFPGSLELLDGKGGM</sequence>
<organism evidence="6 7">
    <name type="scientific">Nannochloropsis gaditana</name>
    <dbReference type="NCBI Taxonomy" id="72520"/>
    <lineage>
        <taxon>Eukaryota</taxon>
        <taxon>Sar</taxon>
        <taxon>Stramenopiles</taxon>
        <taxon>Ochrophyta</taxon>
        <taxon>Eustigmatophyceae</taxon>
        <taxon>Eustigmatales</taxon>
        <taxon>Monodopsidaceae</taxon>
        <taxon>Nannochloropsis</taxon>
    </lineage>
</organism>
<evidence type="ECO:0000313" key="7">
    <source>
        <dbReference type="Proteomes" id="UP000019335"/>
    </source>
</evidence>
<proteinExistence type="predicted"/>
<feature type="domain" description="WSC" evidence="4">
    <location>
        <begin position="85"/>
        <end position="183"/>
    </location>
</feature>
<dbReference type="InterPro" id="IPR016186">
    <property type="entry name" value="C-type_lectin-like/link_sf"/>
</dbReference>
<dbReference type="Gene3D" id="3.10.100.10">
    <property type="entry name" value="Mannose-Binding Protein A, subunit A"/>
    <property type="match status" value="3"/>
</dbReference>
<dbReference type="SMART" id="SM00034">
    <property type="entry name" value="CLECT"/>
    <property type="match status" value="3"/>
</dbReference>
<dbReference type="EMBL" id="AZIL01000606">
    <property type="protein sequence ID" value="EWM26828.1"/>
    <property type="molecule type" value="Genomic_DNA"/>
</dbReference>
<feature type="region of interest" description="Disordered" evidence="2">
    <location>
        <begin position="1"/>
        <end position="24"/>
    </location>
</feature>
<keyword evidence="1" id="KW-1015">Disulfide bond</keyword>
<dbReference type="CDD" id="cd00037">
    <property type="entry name" value="CLECT"/>
    <property type="match status" value="2"/>
</dbReference>
<dbReference type="SUPFAM" id="SSF56436">
    <property type="entry name" value="C-type lectin-like"/>
    <property type="match status" value="3"/>
</dbReference>
<evidence type="ECO:0000313" key="6">
    <source>
        <dbReference type="EMBL" id="EWM26828.1"/>
    </source>
</evidence>
<evidence type="ECO:0000259" key="4">
    <source>
        <dbReference type="PROSITE" id="PS51212"/>
    </source>
</evidence>
<dbReference type="InterPro" id="IPR036404">
    <property type="entry name" value="Jacalin-like_lectin_dom_sf"/>
</dbReference>